<dbReference type="EMBL" id="FZOC01000009">
    <property type="protein sequence ID" value="SNS22729.1"/>
    <property type="molecule type" value="Genomic_DNA"/>
</dbReference>
<feature type="signal peptide" evidence="10">
    <location>
        <begin position="1"/>
        <end position="23"/>
    </location>
</feature>
<comment type="similarity">
    <text evidence="3 9">Belongs to the alpha-acetolactate decarboxylase family.</text>
</comment>
<evidence type="ECO:0000313" key="12">
    <source>
        <dbReference type="Proteomes" id="UP000198324"/>
    </source>
</evidence>
<dbReference type="Pfam" id="PF03306">
    <property type="entry name" value="AAL_decarboxy"/>
    <property type="match status" value="1"/>
</dbReference>
<evidence type="ECO:0000256" key="8">
    <source>
        <dbReference type="ARBA" id="ARBA00023239"/>
    </source>
</evidence>
<evidence type="ECO:0000256" key="1">
    <source>
        <dbReference type="ARBA" id="ARBA00001784"/>
    </source>
</evidence>
<keyword evidence="12" id="KW-1185">Reference proteome</keyword>
<dbReference type="AlphaFoldDB" id="A0A239CS18"/>
<comment type="catalytic activity">
    <reaction evidence="1 9">
        <text>(2S)-2-acetolactate + H(+) = (R)-acetoin + CO2</text>
        <dbReference type="Rhea" id="RHEA:21580"/>
        <dbReference type="ChEBI" id="CHEBI:15378"/>
        <dbReference type="ChEBI" id="CHEBI:15686"/>
        <dbReference type="ChEBI" id="CHEBI:16526"/>
        <dbReference type="ChEBI" id="CHEBI:58476"/>
        <dbReference type="EC" id="4.1.1.5"/>
    </reaction>
</comment>
<dbReference type="NCBIfam" id="TIGR01252">
    <property type="entry name" value="acetolac_decarb"/>
    <property type="match status" value="1"/>
</dbReference>
<accession>A0A239CS18</accession>
<reference evidence="11 12" key="1">
    <citation type="submission" date="2017-06" db="EMBL/GenBank/DDBJ databases">
        <authorList>
            <person name="Kim H.J."/>
            <person name="Triplett B.A."/>
        </authorList>
    </citation>
    <scope>NUCLEOTIDE SEQUENCE [LARGE SCALE GENOMIC DNA]</scope>
    <source>
        <strain evidence="11 12">DSM 13116</strain>
    </source>
</reference>
<dbReference type="PANTHER" id="PTHR35524:SF1">
    <property type="entry name" value="ALPHA-ACETOLACTATE DECARBOXYLASE"/>
    <property type="match status" value="1"/>
</dbReference>
<keyword evidence="10" id="KW-0732">Signal</keyword>
<sequence>MQRIMQFVFSTILSLACLASAMAADTPALTQVGVIDALLAGGYEGAMSIERVRALGDIGLGTFDALDGEMVVLDGRVHQVLASGAVVIPPDSLTTPFAQVARMGAQAAFPLEPGLDLEGLGRRLDAVLGDANVFAAARVDGRFASLSARSVPRQSPPYRPLAEVAKEQTLFRFQAVEGTLVGLRGPAYAKGLGVPGWHWHFLTRDRTRGGHVLSCVLDATARPQARVSALRRFVLVLPDKGLSGFDLGRDRSGELHSVEAPQ</sequence>
<dbReference type="Gene3D" id="3.30.1330.80">
    <property type="entry name" value="Hypothetical protein, similar to alpha- acetolactate decarboxylase, domain 2"/>
    <property type="match status" value="2"/>
</dbReference>
<dbReference type="RefSeq" id="WP_089275432.1">
    <property type="nucleotide sequence ID" value="NZ_FZOC01000009.1"/>
</dbReference>
<gene>
    <name evidence="11" type="ORF">SAMN04488503_3247</name>
</gene>
<dbReference type="InterPro" id="IPR005128">
    <property type="entry name" value="Acetolactate_a_deCO2ase"/>
</dbReference>
<evidence type="ECO:0000256" key="7">
    <source>
        <dbReference type="ARBA" id="ARBA00023061"/>
    </source>
</evidence>
<dbReference type="Proteomes" id="UP000198324">
    <property type="component" value="Unassembled WGS sequence"/>
</dbReference>
<evidence type="ECO:0000256" key="6">
    <source>
        <dbReference type="ARBA" id="ARBA00022793"/>
    </source>
</evidence>
<proteinExistence type="inferred from homology"/>
<keyword evidence="7 9" id="KW-0005">Acetoin biosynthesis</keyword>
<dbReference type="EC" id="4.1.1.5" evidence="4 9"/>
<evidence type="ECO:0000313" key="11">
    <source>
        <dbReference type="EMBL" id="SNS22729.1"/>
    </source>
</evidence>
<protein>
    <recommendedName>
        <fullName evidence="5 9">Alpha-acetolactate decarboxylase</fullName>
        <ecNumber evidence="4 9">4.1.1.5</ecNumber>
    </recommendedName>
</protein>
<dbReference type="PROSITE" id="PS51257">
    <property type="entry name" value="PROKAR_LIPOPROTEIN"/>
    <property type="match status" value="1"/>
</dbReference>
<feature type="chain" id="PRO_5012692394" description="Alpha-acetolactate decarboxylase" evidence="10">
    <location>
        <begin position="24"/>
        <end position="262"/>
    </location>
</feature>
<keyword evidence="8 9" id="KW-0456">Lyase</keyword>
<evidence type="ECO:0000256" key="9">
    <source>
        <dbReference type="PIRNR" id="PIRNR001332"/>
    </source>
</evidence>
<organism evidence="11 12">
    <name type="scientific">Humidesulfovibrio mexicanus</name>
    <dbReference type="NCBI Taxonomy" id="147047"/>
    <lineage>
        <taxon>Bacteria</taxon>
        <taxon>Pseudomonadati</taxon>
        <taxon>Thermodesulfobacteriota</taxon>
        <taxon>Desulfovibrionia</taxon>
        <taxon>Desulfovibrionales</taxon>
        <taxon>Desulfovibrionaceae</taxon>
        <taxon>Humidesulfovibrio</taxon>
    </lineage>
</organism>
<evidence type="ECO:0000256" key="10">
    <source>
        <dbReference type="SAM" id="SignalP"/>
    </source>
</evidence>
<dbReference type="PANTHER" id="PTHR35524">
    <property type="entry name" value="ALPHA-ACETOLACTATE DECARBOXYLASE"/>
    <property type="match status" value="1"/>
</dbReference>
<keyword evidence="6 9" id="KW-0210">Decarboxylase</keyword>
<dbReference type="PIRSF" id="PIRSF001332">
    <property type="entry name" value="Acetolac_decarb"/>
    <property type="match status" value="1"/>
</dbReference>
<evidence type="ECO:0000256" key="4">
    <source>
        <dbReference type="ARBA" id="ARBA00013204"/>
    </source>
</evidence>
<evidence type="ECO:0000256" key="2">
    <source>
        <dbReference type="ARBA" id="ARBA00005170"/>
    </source>
</evidence>
<dbReference type="GO" id="GO:0045151">
    <property type="term" value="P:acetoin biosynthetic process"/>
    <property type="evidence" value="ECO:0007669"/>
    <property type="project" value="UniProtKB-UniRule"/>
</dbReference>
<evidence type="ECO:0000256" key="3">
    <source>
        <dbReference type="ARBA" id="ARBA00007106"/>
    </source>
</evidence>
<evidence type="ECO:0000256" key="5">
    <source>
        <dbReference type="ARBA" id="ARBA00020164"/>
    </source>
</evidence>
<comment type="pathway">
    <text evidence="2 9">Polyol metabolism; (R,R)-butane-2,3-diol biosynthesis; (R,R)-butane-2,3-diol from pyruvate: step 2/3.</text>
</comment>
<dbReference type="UniPathway" id="UPA00626">
    <property type="reaction ID" value="UER00678"/>
</dbReference>
<name>A0A239CS18_9BACT</name>
<dbReference type="GO" id="GO:0047605">
    <property type="term" value="F:acetolactate decarboxylase activity"/>
    <property type="evidence" value="ECO:0007669"/>
    <property type="project" value="UniProtKB-UniRule"/>
</dbReference>
<dbReference type="SUPFAM" id="SSF117856">
    <property type="entry name" value="AF0104/ALDC/Ptd012-like"/>
    <property type="match status" value="1"/>
</dbReference>
<dbReference type="CDD" id="cd17299">
    <property type="entry name" value="acetolactate_decarboxylase"/>
    <property type="match status" value="1"/>
</dbReference>
<dbReference type="OrthoDB" id="8612680at2"/>